<dbReference type="InterPro" id="IPR016188">
    <property type="entry name" value="PurM-like_N"/>
</dbReference>
<name>A0A0G1GWW1_9BACT</name>
<feature type="binding site" evidence="8">
    <location>
        <position position="301"/>
    </location>
    <ligand>
        <name>ATP</name>
        <dbReference type="ChEBI" id="CHEBI:30616"/>
    </ligand>
</feature>
<evidence type="ECO:0000259" key="10">
    <source>
        <dbReference type="Pfam" id="PF02769"/>
    </source>
</evidence>
<comment type="caution">
    <text evidence="8">Lacks conserved residue(s) required for the propagation of feature annotation.</text>
</comment>
<keyword evidence="7 8" id="KW-0460">Magnesium</keyword>
<feature type="binding site" evidence="8">
    <location>
        <position position="326"/>
    </location>
    <ligand>
        <name>substrate</name>
    </ligand>
</feature>
<feature type="domain" description="PurM-like N-terminal" evidence="9">
    <location>
        <begin position="289"/>
        <end position="415"/>
    </location>
</feature>
<keyword evidence="3 8" id="KW-0479">Metal-binding</keyword>
<dbReference type="SUPFAM" id="SSF56042">
    <property type="entry name" value="PurM C-terminal domain-like"/>
    <property type="match status" value="2"/>
</dbReference>
<dbReference type="PANTHER" id="PTHR43555:SF1">
    <property type="entry name" value="PHOSPHORIBOSYLFORMYLGLYCINAMIDINE SYNTHASE SUBUNIT PURL"/>
    <property type="match status" value="1"/>
</dbReference>
<organism evidence="12 13">
    <name type="scientific">Candidatus Nomurabacteria bacterium GW2011_GWF2_43_24</name>
    <dbReference type="NCBI Taxonomy" id="1618778"/>
    <lineage>
        <taxon>Bacteria</taxon>
        <taxon>Candidatus Nomuraibacteriota</taxon>
    </lineage>
</organism>
<evidence type="ECO:0000313" key="13">
    <source>
        <dbReference type="Proteomes" id="UP000033907"/>
    </source>
</evidence>
<comment type="subcellular location">
    <subcellularLocation>
        <location evidence="8">Cytoplasm</location>
    </subcellularLocation>
</comment>
<reference evidence="12 13" key="1">
    <citation type="journal article" date="2015" name="Nature">
        <title>rRNA introns, odd ribosomes, and small enigmatic genomes across a large radiation of phyla.</title>
        <authorList>
            <person name="Brown C.T."/>
            <person name="Hug L.A."/>
            <person name="Thomas B.C."/>
            <person name="Sharon I."/>
            <person name="Castelle C.J."/>
            <person name="Singh A."/>
            <person name="Wilkins M.J."/>
            <person name="Williams K.H."/>
            <person name="Banfield J.F."/>
        </authorList>
    </citation>
    <scope>NUCLEOTIDE SEQUENCE [LARGE SCALE GENOMIC DNA]</scope>
</reference>
<evidence type="ECO:0000256" key="7">
    <source>
        <dbReference type="ARBA" id="ARBA00022842"/>
    </source>
</evidence>
<dbReference type="EC" id="6.3.5.3" evidence="8"/>
<dbReference type="SUPFAM" id="SSF55326">
    <property type="entry name" value="PurM N-terminal domain-like"/>
    <property type="match status" value="2"/>
</dbReference>
<keyword evidence="4 8" id="KW-0547">Nucleotide-binding</keyword>
<proteinExistence type="inferred from homology"/>
<dbReference type="InterPro" id="IPR010918">
    <property type="entry name" value="PurM-like_C_dom"/>
</dbReference>
<feature type="binding site" evidence="8">
    <location>
        <begin position="539"/>
        <end position="541"/>
    </location>
    <ligand>
        <name>substrate</name>
    </ligand>
</feature>
<dbReference type="GO" id="GO:0004642">
    <property type="term" value="F:phosphoribosylformylglycinamidine synthase activity"/>
    <property type="evidence" value="ECO:0007669"/>
    <property type="project" value="UniProtKB-UniRule"/>
</dbReference>
<dbReference type="Gene3D" id="3.90.650.10">
    <property type="entry name" value="PurM-like C-terminal domain"/>
    <property type="match status" value="2"/>
</dbReference>
<dbReference type="Pfam" id="PF00586">
    <property type="entry name" value="AIRS"/>
    <property type="match status" value="2"/>
</dbReference>
<evidence type="ECO:0000256" key="5">
    <source>
        <dbReference type="ARBA" id="ARBA00022755"/>
    </source>
</evidence>
<evidence type="ECO:0000259" key="11">
    <source>
        <dbReference type="Pfam" id="PF18072"/>
    </source>
</evidence>
<dbReference type="Gene3D" id="3.30.1330.10">
    <property type="entry name" value="PurM-like, N-terminal domain"/>
    <property type="match status" value="2"/>
</dbReference>
<feature type="domain" description="PurM-like C-terminal" evidence="10">
    <location>
        <begin position="430"/>
        <end position="583"/>
    </location>
</feature>
<dbReference type="CDD" id="cd02204">
    <property type="entry name" value="PurL_repeat2"/>
    <property type="match status" value="1"/>
</dbReference>
<keyword evidence="2 8" id="KW-0436">Ligase</keyword>
<dbReference type="GO" id="GO:0000287">
    <property type="term" value="F:magnesium ion binding"/>
    <property type="evidence" value="ECO:0007669"/>
    <property type="project" value="UniProtKB-UniRule"/>
</dbReference>
<dbReference type="GO" id="GO:0006189">
    <property type="term" value="P:'de novo' IMP biosynthetic process"/>
    <property type="evidence" value="ECO:0007669"/>
    <property type="project" value="UniProtKB-UniRule"/>
</dbReference>
<feature type="binding site" evidence="8">
    <location>
        <position position="327"/>
    </location>
    <ligand>
        <name>Mg(2+)</name>
        <dbReference type="ChEBI" id="CHEBI:18420"/>
        <label>2</label>
    </ligand>
</feature>
<comment type="pathway">
    <text evidence="8">Purine metabolism; IMP biosynthesis via de novo pathway; 5-amino-1-(5-phospho-D-ribosyl)imidazole from N(2)-formyl-N(1)-(5-phospho-D-ribosyl)glycinamide: step 1/2.</text>
</comment>
<feature type="active site" evidence="8">
    <location>
        <position position="233"/>
    </location>
</feature>
<feature type="domain" description="Phosphoribosylformylglycinamidine synthase linker" evidence="11">
    <location>
        <begin position="194"/>
        <end position="236"/>
    </location>
</feature>
<dbReference type="InterPro" id="IPR036676">
    <property type="entry name" value="PurM-like_C_sf"/>
</dbReference>
<keyword evidence="6 8" id="KW-0067">ATP-binding</keyword>
<dbReference type="GO" id="GO:0005524">
    <property type="term" value="F:ATP binding"/>
    <property type="evidence" value="ECO:0007669"/>
    <property type="project" value="UniProtKB-UniRule"/>
</dbReference>
<feature type="binding site" evidence="8">
    <location>
        <position position="792"/>
    </location>
    <ligand>
        <name>substrate</name>
    </ligand>
</feature>
<feature type="binding site" evidence="8">
    <location>
        <position position="467"/>
    </location>
    <ligand>
        <name>substrate</name>
    </ligand>
</feature>
<keyword evidence="5 8" id="KW-0658">Purine biosynthesis</keyword>
<evidence type="ECO:0000256" key="1">
    <source>
        <dbReference type="ARBA" id="ARBA00022490"/>
    </source>
</evidence>
<gene>
    <name evidence="8" type="primary">purL</name>
    <name evidence="12" type="ORF">UV91_C0001G0079</name>
</gene>
<protein>
    <recommendedName>
        <fullName evidence="8">Phosphoribosylformylglycinamidine synthase subunit PurL</fullName>
        <shortName evidence="8">FGAM synthase</shortName>
        <ecNumber evidence="8">6.3.5.3</ecNumber>
    </recommendedName>
    <alternativeName>
        <fullName evidence="8">Formylglycinamide ribonucleotide amidotransferase subunit II</fullName>
        <shortName evidence="8">FGAR amidotransferase II</shortName>
        <shortName evidence="8">FGAR-AT II</shortName>
    </alternativeName>
    <alternativeName>
        <fullName evidence="8">Glutamine amidotransferase PurL</fullName>
    </alternativeName>
    <alternativeName>
        <fullName evidence="8">Phosphoribosylformylglycinamidine synthase subunit II</fullName>
    </alternativeName>
</protein>
<feature type="binding site" evidence="8">
    <location>
        <position position="752"/>
    </location>
    <ligand>
        <name>ATP</name>
        <dbReference type="ChEBI" id="CHEBI:30616"/>
    </ligand>
</feature>
<dbReference type="Proteomes" id="UP000033907">
    <property type="component" value="Unassembled WGS sequence"/>
</dbReference>
<evidence type="ECO:0000256" key="3">
    <source>
        <dbReference type="ARBA" id="ARBA00022723"/>
    </source>
</evidence>
<evidence type="ECO:0000256" key="2">
    <source>
        <dbReference type="ARBA" id="ARBA00022598"/>
    </source>
</evidence>
<feature type="domain" description="PurM-like N-terminal" evidence="9">
    <location>
        <begin position="694"/>
        <end position="792"/>
    </location>
</feature>
<evidence type="ECO:0000256" key="6">
    <source>
        <dbReference type="ARBA" id="ARBA00022840"/>
    </source>
</evidence>
<dbReference type="PANTHER" id="PTHR43555">
    <property type="entry name" value="PHOSPHORIBOSYLFORMYLGLYCINAMIDINE SYNTHASE SUBUNIT PURL"/>
    <property type="match status" value="1"/>
</dbReference>
<sequence length="1004" mass="109449">MISRIYVTPKGKADFINSYLIAHKFSKERIEKIAQALTNPVLENYSINEFPKTEKFSYAIEIGFKPGVTDNAGHTAEETIYDLFHIPSGVGHRDFGCPTPDGTLAVYTSKIFLIHEADRKEAEQIALSLHNPLIERSYIVSRKDLQKNKNLFLEAPRVILEKRVPVINISLDVLDDELVKIGQEGIRDEKGDRRGPLALDLASMKAIQEHFRKLKRNPTDIELESLAQTWSEHCKHTIFANPIDDIHDGLYKTYIKGATNLIRKNKGRRLGGASKNDFCVSVFSDNSGGIVFDKNYLITHKVETHNSPSALDPFGGAITGIVGVNRDTIGFGLGAKPVANVYGFCFGYPEDEQKFFKDKNMTQLMLPPKRIMKGVIKGINVGGNCSGIPTLSGFLKFDDRYRAKPLVFAGTVGIIPRKINGKFLHTKEAKAGDYIVMVGGRVGLDGIHGATFSSVAMDANSPATAVQIGDPITQKKLSDAIVKEARDMGLYNSITDNGAGGLSCSVAEMAKECGGAKVALEKVPLKYPGLCPWEIWISESQERMTLSVPKSKWKKFENLMESRGVEATVIGEFTKAEKCVVKYKGKKIMDIPMDFLHNGLPKHHLYTSPPASLLEPPYSPLSGGNHLPPLIRGGREGLEGMAERPGEIYTKDLENLLGNKNISGFSFVSEQYDHEVQASSVLKPLSGAGRINTDAQIFRPVLDSPKGVVLTSSAYPSYGDISAYNMAACAIDTAVRNIISAGGTLSHLAILDNFCWCSSNDPKRLGQLVGAVKACYDCAVGYGTPFISGKDSMFNDFKGYDERGNPVDISIPPTLLISAISVMPDLYKAVSPEFKKTGDIIYLLGETNDEMGGGEYLKSLGFVGNNTPKVDVKKNMRTYLALEKAIQEGLVSSSLSVTSGGLGIALAKAAVGGMMGCNISLSPIGKTYGVDVKLFSESQGRILVSVPSKNVSAFEKIIKNISFAKLGRVVGGGKVVIMDKSKIVETNVKKLHKIYHKFSNENRN</sequence>
<dbReference type="Pfam" id="PF18072">
    <property type="entry name" value="FGAR-AT_linker"/>
    <property type="match status" value="1"/>
</dbReference>
<comment type="subunit">
    <text evidence="8">Monomer. Part of the FGAM synthase complex composed of 1 PurL, 1 PurQ and 2 PurS subunits.</text>
</comment>
<evidence type="ECO:0000259" key="9">
    <source>
        <dbReference type="Pfam" id="PF00586"/>
    </source>
</evidence>
<feature type="domain" description="PurM-like C-terminal" evidence="10">
    <location>
        <begin position="836"/>
        <end position="979"/>
    </location>
</feature>
<feature type="binding site" evidence="8">
    <location>
        <position position="496"/>
    </location>
    <ligand>
        <name>Mg(2+)</name>
        <dbReference type="ChEBI" id="CHEBI:18420"/>
        <label>2</label>
    </ligand>
</feature>
<dbReference type="PATRIC" id="fig|1618778.3.peg.81"/>
<evidence type="ECO:0000256" key="4">
    <source>
        <dbReference type="ARBA" id="ARBA00022741"/>
    </source>
</evidence>
<comment type="function">
    <text evidence="8">Part of the phosphoribosylformylglycinamidine synthase complex involved in the purines biosynthetic pathway. Catalyzes the ATP-dependent conversion of formylglycinamide ribonucleotide (FGAR) and glutamine to yield formylglycinamidine ribonucleotide (FGAM) and glutamate. The FGAM synthase complex is composed of three subunits. PurQ produces an ammonia molecule by converting glutamine to glutamate. PurL transfers the ammonia molecule to FGAR to form FGAM in an ATP-dependent manner. PurS interacts with PurQ and PurL and is thought to assist in the transfer of the ammonia molecule from PurQ to PurL.</text>
</comment>
<dbReference type="GO" id="GO:0005737">
    <property type="term" value="C:cytoplasm"/>
    <property type="evidence" value="ECO:0007669"/>
    <property type="project" value="UniProtKB-SubCell"/>
</dbReference>
<dbReference type="AlphaFoldDB" id="A0A0G1GWW1"/>
<dbReference type="InterPro" id="IPR036921">
    <property type="entry name" value="PurM-like_N_sf"/>
</dbReference>
<comment type="catalytic activity">
    <reaction evidence="8">
        <text>N(2)-formyl-N(1)-(5-phospho-beta-D-ribosyl)glycinamide + L-glutamine + ATP + H2O = 2-formamido-N(1)-(5-O-phospho-beta-D-ribosyl)acetamidine + L-glutamate + ADP + phosphate + H(+)</text>
        <dbReference type="Rhea" id="RHEA:17129"/>
        <dbReference type="ChEBI" id="CHEBI:15377"/>
        <dbReference type="ChEBI" id="CHEBI:15378"/>
        <dbReference type="ChEBI" id="CHEBI:29985"/>
        <dbReference type="ChEBI" id="CHEBI:30616"/>
        <dbReference type="ChEBI" id="CHEBI:43474"/>
        <dbReference type="ChEBI" id="CHEBI:58359"/>
        <dbReference type="ChEBI" id="CHEBI:147286"/>
        <dbReference type="ChEBI" id="CHEBI:147287"/>
        <dbReference type="ChEBI" id="CHEBI:456216"/>
        <dbReference type="EC" id="6.3.5.3"/>
    </reaction>
</comment>
<dbReference type="UniPathway" id="UPA00074">
    <property type="reaction ID" value="UER00128"/>
</dbReference>
<evidence type="ECO:0000313" key="12">
    <source>
        <dbReference type="EMBL" id="KKT11867.1"/>
    </source>
</evidence>
<comment type="caution">
    <text evidence="12">The sequence shown here is derived from an EMBL/GenBank/DDBJ whole genome shotgun (WGS) entry which is preliminary data.</text>
</comment>
<dbReference type="InterPro" id="IPR041609">
    <property type="entry name" value="PurL_linker"/>
</dbReference>
<dbReference type="EMBL" id="LCGH01000001">
    <property type="protein sequence ID" value="KKT11867.1"/>
    <property type="molecule type" value="Genomic_DNA"/>
</dbReference>
<feature type="binding site" evidence="8">
    <location>
        <position position="303"/>
    </location>
    <ligand>
        <name>Mg(2+)</name>
        <dbReference type="ChEBI" id="CHEBI:18420"/>
        <label>1</label>
    </ligand>
</feature>
<evidence type="ECO:0000256" key="8">
    <source>
        <dbReference type="HAMAP-Rule" id="MF_00420"/>
    </source>
</evidence>
<comment type="similarity">
    <text evidence="8">Belongs to the FGAMS family.</text>
</comment>
<dbReference type="HAMAP" id="MF_00420">
    <property type="entry name" value="PurL_2"/>
    <property type="match status" value="1"/>
</dbReference>
<dbReference type="Gene3D" id="1.10.8.750">
    <property type="entry name" value="Phosphoribosylformylglycinamidine synthase, linker domain"/>
    <property type="match status" value="1"/>
</dbReference>
<dbReference type="Pfam" id="PF02769">
    <property type="entry name" value="AIRS_C"/>
    <property type="match status" value="2"/>
</dbReference>
<keyword evidence="1 8" id="KW-0963">Cytoplasm</keyword>
<feature type="active site" description="Proton acceptor" evidence="8">
    <location>
        <position position="305"/>
    </location>
</feature>
<dbReference type="CDD" id="cd02203">
    <property type="entry name" value="PurL_repeat1"/>
    <property type="match status" value="1"/>
</dbReference>
<feature type="binding site" evidence="8">
    <location>
        <position position="789"/>
    </location>
    <ligand>
        <name>ATP</name>
        <dbReference type="ChEBI" id="CHEBI:30616"/>
    </ligand>
</feature>
<accession>A0A0G1GWW1</accession>
<dbReference type="InterPro" id="IPR010074">
    <property type="entry name" value="PRibForGlyAmidine_synth_PurL"/>
</dbReference>